<feature type="compositionally biased region" description="Basic and acidic residues" evidence="1">
    <location>
        <begin position="37"/>
        <end position="51"/>
    </location>
</feature>
<dbReference type="Proteomes" id="UP000616885">
    <property type="component" value="Unassembled WGS sequence"/>
</dbReference>
<accession>A0A8H7K4C2</accession>
<name>A0A8H7K4C2_BIOOC</name>
<evidence type="ECO:0000313" key="2">
    <source>
        <dbReference type="EMBL" id="KAF9743505.1"/>
    </source>
</evidence>
<dbReference type="EMBL" id="JADCTT010000017">
    <property type="protein sequence ID" value="KAF9743505.1"/>
    <property type="molecule type" value="Genomic_DNA"/>
</dbReference>
<evidence type="ECO:0000313" key="3">
    <source>
        <dbReference type="Proteomes" id="UP000616885"/>
    </source>
</evidence>
<protein>
    <submittedName>
        <fullName evidence="2">Uncharacterized protein</fullName>
    </submittedName>
</protein>
<dbReference type="AlphaFoldDB" id="A0A8H7K4C2"/>
<gene>
    <name evidence="2" type="ORF">IM811_006596</name>
</gene>
<organism evidence="2 3">
    <name type="scientific">Bionectria ochroleuca</name>
    <name type="common">Gliocladium roseum</name>
    <dbReference type="NCBI Taxonomy" id="29856"/>
    <lineage>
        <taxon>Eukaryota</taxon>
        <taxon>Fungi</taxon>
        <taxon>Dikarya</taxon>
        <taxon>Ascomycota</taxon>
        <taxon>Pezizomycotina</taxon>
        <taxon>Sordariomycetes</taxon>
        <taxon>Hypocreomycetidae</taxon>
        <taxon>Hypocreales</taxon>
        <taxon>Bionectriaceae</taxon>
        <taxon>Clonostachys</taxon>
    </lineage>
</organism>
<evidence type="ECO:0000256" key="1">
    <source>
        <dbReference type="SAM" id="MobiDB-lite"/>
    </source>
</evidence>
<proteinExistence type="predicted"/>
<sequence>MAYPEYEQLVAGDLYRQYVTRKTQHAGMSDEDSPDGIDGHEHQRNSNRPID</sequence>
<comment type="caution">
    <text evidence="2">The sequence shown here is derived from an EMBL/GenBank/DDBJ whole genome shotgun (WGS) entry which is preliminary data.</text>
</comment>
<reference evidence="2" key="1">
    <citation type="submission" date="2020-10" db="EMBL/GenBank/DDBJ databases">
        <title>High-Quality Genome Resource of Clonostachys rosea strain S41 by Oxford Nanopore Long-Read Sequencing.</title>
        <authorList>
            <person name="Wang H."/>
        </authorList>
    </citation>
    <scope>NUCLEOTIDE SEQUENCE</scope>
    <source>
        <strain evidence="2">S41</strain>
    </source>
</reference>
<feature type="region of interest" description="Disordered" evidence="1">
    <location>
        <begin position="22"/>
        <end position="51"/>
    </location>
</feature>